<evidence type="ECO:0000313" key="3">
    <source>
        <dbReference type="Proteomes" id="UP000002051"/>
    </source>
</evidence>
<dbReference type="Proteomes" id="UP000002051">
    <property type="component" value="Chromosome 8"/>
</dbReference>
<dbReference type="HOGENOM" id="CLU_2871068_0_0_1"/>
<evidence type="ECO:0000313" key="1">
    <source>
        <dbReference type="EMBL" id="AET03247.1"/>
    </source>
</evidence>
<reference evidence="2" key="3">
    <citation type="submission" date="2015-04" db="UniProtKB">
        <authorList>
            <consortium name="EnsemblPlants"/>
        </authorList>
    </citation>
    <scope>IDENTIFICATION</scope>
    <source>
        <strain evidence="2">cv. Jemalong A17</strain>
    </source>
</reference>
<dbReference type="AlphaFoldDB" id="G7LGZ8"/>
<evidence type="ECO:0000313" key="2">
    <source>
        <dbReference type="EnsemblPlants" id="AET03247"/>
    </source>
</evidence>
<reference evidence="1 3" key="1">
    <citation type="journal article" date="2011" name="Nature">
        <title>The Medicago genome provides insight into the evolution of rhizobial symbioses.</title>
        <authorList>
            <person name="Young N.D."/>
            <person name="Debelle F."/>
            <person name="Oldroyd G.E."/>
            <person name="Geurts R."/>
            <person name="Cannon S.B."/>
            <person name="Udvardi M.K."/>
            <person name="Benedito V.A."/>
            <person name="Mayer K.F."/>
            <person name="Gouzy J."/>
            <person name="Schoof H."/>
            <person name="Van de Peer Y."/>
            <person name="Proost S."/>
            <person name="Cook D.R."/>
            <person name="Meyers B.C."/>
            <person name="Spannagl M."/>
            <person name="Cheung F."/>
            <person name="De Mita S."/>
            <person name="Krishnakumar V."/>
            <person name="Gundlach H."/>
            <person name="Zhou S."/>
            <person name="Mudge J."/>
            <person name="Bharti A.K."/>
            <person name="Murray J.D."/>
            <person name="Naoumkina M.A."/>
            <person name="Rosen B."/>
            <person name="Silverstein K.A."/>
            <person name="Tang H."/>
            <person name="Rombauts S."/>
            <person name="Zhao P.X."/>
            <person name="Zhou P."/>
            <person name="Barbe V."/>
            <person name="Bardou P."/>
            <person name="Bechner M."/>
            <person name="Bellec A."/>
            <person name="Berger A."/>
            <person name="Berges H."/>
            <person name="Bidwell S."/>
            <person name="Bisseling T."/>
            <person name="Choisne N."/>
            <person name="Couloux A."/>
            <person name="Denny R."/>
            <person name="Deshpande S."/>
            <person name="Dai X."/>
            <person name="Doyle J.J."/>
            <person name="Dudez A.M."/>
            <person name="Farmer A.D."/>
            <person name="Fouteau S."/>
            <person name="Franken C."/>
            <person name="Gibelin C."/>
            <person name="Gish J."/>
            <person name="Goldstein S."/>
            <person name="Gonzalez A.J."/>
            <person name="Green P.J."/>
            <person name="Hallab A."/>
            <person name="Hartog M."/>
            <person name="Hua A."/>
            <person name="Humphray S.J."/>
            <person name="Jeong D.H."/>
            <person name="Jing Y."/>
            <person name="Jocker A."/>
            <person name="Kenton S.M."/>
            <person name="Kim D.J."/>
            <person name="Klee K."/>
            <person name="Lai H."/>
            <person name="Lang C."/>
            <person name="Lin S."/>
            <person name="Macmil S.L."/>
            <person name="Magdelenat G."/>
            <person name="Matthews L."/>
            <person name="McCorrison J."/>
            <person name="Monaghan E.L."/>
            <person name="Mun J.H."/>
            <person name="Najar F.Z."/>
            <person name="Nicholson C."/>
            <person name="Noirot C."/>
            <person name="O'Bleness M."/>
            <person name="Paule C.R."/>
            <person name="Poulain J."/>
            <person name="Prion F."/>
            <person name="Qin B."/>
            <person name="Qu C."/>
            <person name="Retzel E.F."/>
            <person name="Riddle C."/>
            <person name="Sallet E."/>
            <person name="Samain S."/>
            <person name="Samson N."/>
            <person name="Sanders I."/>
            <person name="Saurat O."/>
            <person name="Scarpelli C."/>
            <person name="Schiex T."/>
            <person name="Segurens B."/>
            <person name="Severin A.J."/>
            <person name="Sherrier D.J."/>
            <person name="Shi R."/>
            <person name="Sims S."/>
            <person name="Singer S.R."/>
            <person name="Sinharoy S."/>
            <person name="Sterck L."/>
            <person name="Viollet A."/>
            <person name="Wang B.B."/>
            <person name="Wang K."/>
            <person name="Wang M."/>
            <person name="Wang X."/>
            <person name="Warfsmann J."/>
            <person name="Weissenbach J."/>
            <person name="White D.D."/>
            <person name="White J.D."/>
            <person name="Wiley G.B."/>
            <person name="Wincker P."/>
            <person name="Xing Y."/>
            <person name="Yang L."/>
            <person name="Yao Z."/>
            <person name="Ying F."/>
            <person name="Zhai J."/>
            <person name="Zhou L."/>
            <person name="Zuber A."/>
            <person name="Denarie J."/>
            <person name="Dixon R.A."/>
            <person name="May G.D."/>
            <person name="Schwartz D.C."/>
            <person name="Rogers J."/>
            <person name="Quetier F."/>
            <person name="Town C.D."/>
            <person name="Roe B.A."/>
        </authorList>
    </citation>
    <scope>NUCLEOTIDE SEQUENCE [LARGE SCALE GENOMIC DNA]</scope>
    <source>
        <strain evidence="1">A17</strain>
        <strain evidence="2 3">cv. Jemalong A17</strain>
    </source>
</reference>
<gene>
    <name evidence="1" type="ordered locus">MTR_8g066550</name>
</gene>
<organism evidence="1 3">
    <name type="scientific">Medicago truncatula</name>
    <name type="common">Barrel medic</name>
    <name type="synonym">Medicago tribuloides</name>
    <dbReference type="NCBI Taxonomy" id="3880"/>
    <lineage>
        <taxon>Eukaryota</taxon>
        <taxon>Viridiplantae</taxon>
        <taxon>Streptophyta</taxon>
        <taxon>Embryophyta</taxon>
        <taxon>Tracheophyta</taxon>
        <taxon>Spermatophyta</taxon>
        <taxon>Magnoliopsida</taxon>
        <taxon>eudicotyledons</taxon>
        <taxon>Gunneridae</taxon>
        <taxon>Pentapetalae</taxon>
        <taxon>rosids</taxon>
        <taxon>fabids</taxon>
        <taxon>Fabales</taxon>
        <taxon>Fabaceae</taxon>
        <taxon>Papilionoideae</taxon>
        <taxon>50 kb inversion clade</taxon>
        <taxon>NPAAA clade</taxon>
        <taxon>Hologalegina</taxon>
        <taxon>IRL clade</taxon>
        <taxon>Trifolieae</taxon>
        <taxon>Medicago</taxon>
    </lineage>
</organism>
<protein>
    <submittedName>
        <fullName evidence="1 2">Uncharacterized protein</fullName>
    </submittedName>
</protein>
<name>G7LGZ8_MEDTR</name>
<dbReference type="EMBL" id="CM001224">
    <property type="protein sequence ID" value="AET03247.1"/>
    <property type="molecule type" value="Genomic_DNA"/>
</dbReference>
<dbReference type="EnsemblPlants" id="AET03247">
    <property type="protein sequence ID" value="AET03247"/>
    <property type="gene ID" value="MTR_8g066550"/>
</dbReference>
<dbReference type="PaxDb" id="3880-AET03247"/>
<reference evidence="1 3" key="2">
    <citation type="journal article" date="2014" name="BMC Genomics">
        <title>An improved genome release (version Mt4.0) for the model legume Medicago truncatula.</title>
        <authorList>
            <person name="Tang H."/>
            <person name="Krishnakumar V."/>
            <person name="Bidwell S."/>
            <person name="Rosen B."/>
            <person name="Chan A."/>
            <person name="Zhou S."/>
            <person name="Gentzbittel L."/>
            <person name="Childs K.L."/>
            <person name="Yandell M."/>
            <person name="Gundlach H."/>
            <person name="Mayer K.F."/>
            <person name="Schwartz D.C."/>
            <person name="Town C.D."/>
        </authorList>
    </citation>
    <scope>GENOME REANNOTATION</scope>
    <source>
        <strain evidence="2 3">cv. Jemalong A17</strain>
    </source>
</reference>
<sequence>MSLWKKNLSQFGTEEVGFSYKLLSPKLVDCMEVEEFIFMRKWLELVSSMITSAKLNFSKFSEKG</sequence>
<accession>G7LGZ8</accession>
<proteinExistence type="predicted"/>
<keyword evidence="3" id="KW-1185">Reference proteome</keyword>